<gene>
    <name evidence="2" type="primary">hfaA</name>
    <name evidence="2" type="ORF">ACFQDM_01575</name>
</gene>
<keyword evidence="1" id="KW-0732">Signal</keyword>
<dbReference type="NCBIfam" id="NF037934">
    <property type="entry name" value="holdfast_HfaA"/>
    <property type="match status" value="1"/>
</dbReference>
<dbReference type="EMBL" id="JBHSSW010000002">
    <property type="protein sequence ID" value="MFC6196746.1"/>
    <property type="molecule type" value="Genomic_DNA"/>
</dbReference>
<organism evidence="2 3">
    <name type="scientific">Ponticaulis profundi</name>
    <dbReference type="NCBI Taxonomy" id="2665222"/>
    <lineage>
        <taxon>Bacteria</taxon>
        <taxon>Pseudomonadati</taxon>
        <taxon>Pseudomonadota</taxon>
        <taxon>Alphaproteobacteria</taxon>
        <taxon>Hyphomonadales</taxon>
        <taxon>Hyphomonadaceae</taxon>
        <taxon>Ponticaulis</taxon>
    </lineage>
</organism>
<protein>
    <submittedName>
        <fullName evidence="2">Holdfast anchoring protein HfaA</fullName>
    </submittedName>
</protein>
<dbReference type="InterPro" id="IPR049851">
    <property type="entry name" value="Holdfast_HfaA"/>
</dbReference>
<dbReference type="Proteomes" id="UP001596303">
    <property type="component" value="Unassembled WGS sequence"/>
</dbReference>
<keyword evidence="3" id="KW-1185">Reference proteome</keyword>
<dbReference type="RefSeq" id="WP_377374565.1">
    <property type="nucleotide sequence ID" value="NZ_JBHSSW010000002.1"/>
</dbReference>
<reference evidence="3" key="1">
    <citation type="journal article" date="2019" name="Int. J. Syst. Evol. Microbiol.">
        <title>The Global Catalogue of Microorganisms (GCM) 10K type strain sequencing project: providing services to taxonomists for standard genome sequencing and annotation.</title>
        <authorList>
            <consortium name="The Broad Institute Genomics Platform"/>
            <consortium name="The Broad Institute Genome Sequencing Center for Infectious Disease"/>
            <person name="Wu L."/>
            <person name="Ma J."/>
        </authorList>
    </citation>
    <scope>NUCLEOTIDE SEQUENCE [LARGE SCALE GENOMIC DNA]</scope>
    <source>
        <strain evidence="3">CGMCC-1.15741</strain>
    </source>
</reference>
<proteinExistence type="predicted"/>
<evidence type="ECO:0000313" key="2">
    <source>
        <dbReference type="EMBL" id="MFC6196746.1"/>
    </source>
</evidence>
<sequence length="141" mass="15028">MKRTANIALFSVVSGLVAGLAPSTAAWAQEAIVSGQFERPYGMSYGQETSPYEPGTRDLNGNRVIVDGRIIDSRDSSSLSFGMNTPWGTTRGTGMIGQSQAIGNQLNVITNGNYNTIIIDNTQINNGDQTAILNGELDLND</sequence>
<name>A0ABW1S694_9PROT</name>
<evidence type="ECO:0000313" key="3">
    <source>
        <dbReference type="Proteomes" id="UP001596303"/>
    </source>
</evidence>
<accession>A0ABW1S694</accession>
<feature type="chain" id="PRO_5045535789" evidence="1">
    <location>
        <begin position="29"/>
        <end position="141"/>
    </location>
</feature>
<comment type="caution">
    <text evidence="2">The sequence shown here is derived from an EMBL/GenBank/DDBJ whole genome shotgun (WGS) entry which is preliminary data.</text>
</comment>
<evidence type="ECO:0000256" key="1">
    <source>
        <dbReference type="SAM" id="SignalP"/>
    </source>
</evidence>
<feature type="signal peptide" evidence="1">
    <location>
        <begin position="1"/>
        <end position="28"/>
    </location>
</feature>